<dbReference type="EMBL" id="FUWZ01000005">
    <property type="protein sequence ID" value="SKA40242.1"/>
    <property type="molecule type" value="Genomic_DNA"/>
</dbReference>
<dbReference type="RefSeq" id="WP_143313119.1">
    <property type="nucleotide sequence ID" value="NZ_FUWZ01000005.1"/>
</dbReference>
<accession>A0A1T4TIG2</accession>
<evidence type="ECO:0008006" key="4">
    <source>
        <dbReference type="Google" id="ProtNLM"/>
    </source>
</evidence>
<feature type="signal peptide" evidence="1">
    <location>
        <begin position="1"/>
        <end position="20"/>
    </location>
</feature>
<keyword evidence="1" id="KW-0732">Signal</keyword>
<dbReference type="STRING" id="634771.SAMN04488128_105150"/>
<dbReference type="OrthoDB" id="730885at2"/>
<protein>
    <recommendedName>
        <fullName evidence="4">Outer membrane protein beta-barrel family protein</fullName>
    </recommendedName>
</protein>
<evidence type="ECO:0000313" key="2">
    <source>
        <dbReference type="EMBL" id="SKA40242.1"/>
    </source>
</evidence>
<evidence type="ECO:0000256" key="1">
    <source>
        <dbReference type="SAM" id="SignalP"/>
    </source>
</evidence>
<evidence type="ECO:0000313" key="3">
    <source>
        <dbReference type="Proteomes" id="UP000190367"/>
    </source>
</evidence>
<name>A0A1T4TIG2_9BACT</name>
<keyword evidence="3" id="KW-1185">Reference proteome</keyword>
<dbReference type="AlphaFoldDB" id="A0A1T4TIG2"/>
<proteinExistence type="predicted"/>
<organism evidence="2 3">
    <name type="scientific">Chitinophaga eiseniae</name>
    <dbReference type="NCBI Taxonomy" id="634771"/>
    <lineage>
        <taxon>Bacteria</taxon>
        <taxon>Pseudomonadati</taxon>
        <taxon>Bacteroidota</taxon>
        <taxon>Chitinophagia</taxon>
        <taxon>Chitinophagales</taxon>
        <taxon>Chitinophagaceae</taxon>
        <taxon>Chitinophaga</taxon>
    </lineage>
</organism>
<feature type="chain" id="PRO_5012752567" description="Outer membrane protein beta-barrel family protein" evidence="1">
    <location>
        <begin position="21"/>
        <end position="814"/>
    </location>
</feature>
<sequence>MKSLCSALLLMLMLRATLLAQSPADKKDIPPKQLRAALPASAPLLQGPMINAINNRASGAAVKDMGPALLPVAKQDFYAYVKQLYGDKQLQQVQKGFGLLKDTARIGRYLDEKLRGFYALKGNTDITGFLKAGAYSNRFKGAAAEAFTDNAAGALMPAGINARIQDDVTLGNIPVNLQFSHIAGQSFIDRGALNNALGKVSFDKETYIERMNQYVNKAFDLNKYFLQDIDVRAAFKDYADKKLEKAREDMSRLAADKGQQLTALSSLLSSDQLIYLDSNQIKNLVLDIPGFEVEEARLLSNLPDSVLAPKTATARRYLHKLWELKSILSKGLAAQQTLATQTVVENSIRKGLNSNDSKVRNIKELLPLNFLQRLLLQAKSLQAGKIAAGEKGGAVKDLFMSGAAGSFLNNDKFMMLGAGVRNDAGDIKNVGLNEGVDPSSFSMQFLQLGKGDVSGPHSHVGIVNANSRMASGHQLNPNTLARNVFVGTVSEQVSLGEYGTIAAEISKSNSEYRNAATGNDYALTSKAAAFTLFNDFWQTISVGLDYTGTVKSLDLSQRAYISYSGLGYSNPAAPGSARGTVRYGLNLRRSWNKRRVTVGFRADLQDMRMSALTNSRWKNSAYTIDARVKVKKNFSLSTRIGQSVMKGISDKMDQPGYVNRHVSLSSQYSGKLWSLPQSNNVTFSLQQMDILPVRSLLVNLNVNQSFIINTNMLTVSMMYNKDVKGQALYGDLLTAETGWSYTVLKKLACTSGITYLNNKAVVEQAGIKQSIGTELLPRLNVNLYLDCRKNIVNTTQNYLFGNFSTQLMIHYLLN</sequence>
<reference evidence="3" key="1">
    <citation type="submission" date="2017-02" db="EMBL/GenBank/DDBJ databases">
        <authorList>
            <person name="Varghese N."/>
            <person name="Submissions S."/>
        </authorList>
    </citation>
    <scope>NUCLEOTIDE SEQUENCE [LARGE SCALE GENOMIC DNA]</scope>
    <source>
        <strain evidence="3">DSM 22224</strain>
    </source>
</reference>
<dbReference type="Proteomes" id="UP000190367">
    <property type="component" value="Unassembled WGS sequence"/>
</dbReference>
<gene>
    <name evidence="2" type="ORF">SAMN04488128_105150</name>
</gene>